<feature type="modified residue" description="4-aspartylphosphate" evidence="1">
    <location>
        <position position="53"/>
    </location>
</feature>
<feature type="domain" description="Response regulatory" evidence="2">
    <location>
        <begin position="2"/>
        <end position="118"/>
    </location>
</feature>
<protein>
    <recommendedName>
        <fullName evidence="2">Response regulatory domain-containing protein</fullName>
    </recommendedName>
</protein>
<dbReference type="Gene3D" id="3.40.50.2300">
    <property type="match status" value="1"/>
</dbReference>
<dbReference type="SUPFAM" id="SSF52172">
    <property type="entry name" value="CheY-like"/>
    <property type="match status" value="1"/>
</dbReference>
<evidence type="ECO:0000259" key="2">
    <source>
        <dbReference type="PROSITE" id="PS50110"/>
    </source>
</evidence>
<dbReference type="AlphaFoldDB" id="A0A2P5PA54"/>
<sequence length="129" mass="14542">MKVQFVEENPQIFDEARSMIIQHLGKVSISRVSPKDIVNCKQSFLDTNLILFDLDCQNVNSLEIFDSLRDRTRIPIVVLDDVRTGANRLIKALHLGADNYLFKPLSGSHLISTIISYSKDPLDRKTVGG</sequence>
<accession>A0A2P5PA54</accession>
<dbReference type="EMBL" id="JQAN02000001">
    <property type="protein sequence ID" value="PPD59160.1"/>
    <property type="molecule type" value="Genomic_DNA"/>
</dbReference>
<dbReference type="GO" id="GO:0000160">
    <property type="term" value="P:phosphorelay signal transduction system"/>
    <property type="evidence" value="ECO:0007669"/>
    <property type="project" value="InterPro"/>
</dbReference>
<dbReference type="InterPro" id="IPR011006">
    <property type="entry name" value="CheY-like_superfamily"/>
</dbReference>
<organism evidence="3 4">
    <name type="scientific">Dehalogenimonas etheniformans</name>
    <dbReference type="NCBI Taxonomy" id="1536648"/>
    <lineage>
        <taxon>Bacteria</taxon>
        <taxon>Bacillati</taxon>
        <taxon>Chloroflexota</taxon>
        <taxon>Dehalococcoidia</taxon>
        <taxon>Dehalococcoidales</taxon>
        <taxon>Dehalococcoidaceae</taxon>
        <taxon>Dehalogenimonas</taxon>
    </lineage>
</organism>
<name>A0A2P5PA54_9CHLR</name>
<dbReference type="OrthoDB" id="9759232at2"/>
<dbReference type="InterPro" id="IPR001789">
    <property type="entry name" value="Sig_transdc_resp-reg_receiver"/>
</dbReference>
<keyword evidence="4" id="KW-1185">Reference proteome</keyword>
<proteinExistence type="predicted"/>
<evidence type="ECO:0000313" key="3">
    <source>
        <dbReference type="EMBL" id="PPD59160.1"/>
    </source>
</evidence>
<dbReference type="Proteomes" id="UP000235653">
    <property type="component" value="Unassembled WGS sequence"/>
</dbReference>
<evidence type="ECO:0000256" key="1">
    <source>
        <dbReference type="PROSITE-ProRule" id="PRU00169"/>
    </source>
</evidence>
<keyword evidence="1" id="KW-0597">Phosphoprotein</keyword>
<dbReference type="PROSITE" id="PS50110">
    <property type="entry name" value="RESPONSE_REGULATORY"/>
    <property type="match status" value="1"/>
</dbReference>
<reference evidence="3 4" key="1">
    <citation type="journal article" date="2017" name="ISME J.">
        <title>Grape pomace compost harbors organohalide-respiring Dehalogenimonas species with novel reductive dehalogenase genes.</title>
        <authorList>
            <person name="Yang Y."/>
            <person name="Higgins S.A."/>
            <person name="Yan J."/>
            <person name="Simsir B."/>
            <person name="Chourey K."/>
            <person name="Iyer R."/>
            <person name="Hettich R.L."/>
            <person name="Baldwin B."/>
            <person name="Ogles D.M."/>
            <person name="Loffler F.E."/>
        </authorList>
    </citation>
    <scope>NUCLEOTIDE SEQUENCE [LARGE SCALE GENOMIC DNA]</scope>
    <source>
        <strain evidence="3 4">GP</strain>
    </source>
</reference>
<comment type="caution">
    <text evidence="3">The sequence shown here is derived from an EMBL/GenBank/DDBJ whole genome shotgun (WGS) entry which is preliminary data.</text>
</comment>
<evidence type="ECO:0000313" key="4">
    <source>
        <dbReference type="Proteomes" id="UP000235653"/>
    </source>
</evidence>
<gene>
    <name evidence="3" type="ORF">JP09_000320</name>
</gene>
<dbReference type="Pfam" id="PF00072">
    <property type="entry name" value="Response_reg"/>
    <property type="match status" value="1"/>
</dbReference>
<dbReference type="RefSeq" id="WP_102331395.1">
    <property type="nucleotide sequence ID" value="NZ_CP058566.2"/>
</dbReference>